<dbReference type="RefSeq" id="YP_009035121.1">
    <property type="nucleotide sequence ID" value="NC_024203.1"/>
</dbReference>
<evidence type="ECO:0000313" key="1">
    <source>
        <dbReference type="EMBL" id="AHV83101.1"/>
    </source>
</evidence>
<proteinExistence type="predicted"/>
<organism evidence="1 2">
    <name type="scientific">Lactococcus phage P092</name>
    <dbReference type="NCBI Taxonomy" id="1476887"/>
    <lineage>
        <taxon>Viruses</taxon>
        <taxon>Duplodnaviria</taxon>
        <taxon>Heunggongvirae</taxon>
        <taxon>Uroviricota</taxon>
        <taxon>Caudoviricetes</taxon>
        <taxon>Nevevirus</taxon>
        <taxon>Nevevirus P092</taxon>
    </lineage>
</organism>
<accession>X4Y7W0</accession>
<dbReference type="KEGG" id="vg:19526936"/>
<dbReference type="Proteomes" id="UP000019789">
    <property type="component" value="Segment"/>
</dbReference>
<dbReference type="EMBL" id="KJ489011">
    <property type="protein sequence ID" value="AHV83101.1"/>
    <property type="molecule type" value="Genomic_DNA"/>
</dbReference>
<name>X4Y7W0_9CAUD</name>
<dbReference type="GeneID" id="19526936"/>
<sequence length="84" mass="9810">MKCENCNHDEIFCVDDGRFENGSGFDSYMCPVCLTDCYIEYLSNKIATKKWSFRQQYLIRNEDLVRETYRNFQTVKNGGTIDAG</sequence>
<protein>
    <submittedName>
        <fullName evidence="1">Uncharacterized protein</fullName>
    </submittedName>
</protein>
<keyword evidence="2" id="KW-1185">Reference proteome</keyword>
<reference evidence="1 2" key="1">
    <citation type="submission" date="2014-02" db="EMBL/GenBank/DDBJ databases">
        <title>Complete genome sequences of four novel Lactococcus lactis phages distantly related to the rare 1706 phage species.</title>
        <authorList>
            <person name="Kot W."/>
            <person name="Neve H."/>
            <person name="Vogensen F.K."/>
            <person name="Heller K.J."/>
            <person name="Hansen L.H."/>
        </authorList>
    </citation>
    <scope>NUCLEOTIDE SEQUENCE [LARGE SCALE GENOMIC DNA]</scope>
</reference>
<evidence type="ECO:0000313" key="2">
    <source>
        <dbReference type="Proteomes" id="UP000019789"/>
    </source>
</evidence>
<gene>
    <name evidence="1" type="ORF">P092_0060</name>
</gene>